<feature type="binding site" evidence="9">
    <location>
        <position position="172"/>
    </location>
    <ligand>
        <name>2-[(2R,5Z)-2-carboxy-4-methylthiazol-5(2H)-ylidene]ethyl phosphate</name>
        <dbReference type="ChEBI" id="CHEBI:62899"/>
    </ligand>
</feature>
<gene>
    <name evidence="9" type="primary">thiE</name>
    <name evidence="13" type="ORF">SAMN05421676_12114</name>
</gene>
<dbReference type="Proteomes" id="UP000199095">
    <property type="component" value="Unassembled WGS sequence"/>
</dbReference>
<keyword evidence="3 9" id="KW-0479">Metal-binding</keyword>
<feature type="binding site" evidence="9">
    <location>
        <begin position="41"/>
        <end position="45"/>
    </location>
    <ligand>
        <name>4-amino-2-methyl-5-(diphosphooxymethyl)pyrimidine</name>
        <dbReference type="ChEBI" id="CHEBI:57841"/>
    </ligand>
</feature>
<comment type="pathway">
    <text evidence="1 9 11">Cofactor biosynthesis; thiamine diphosphate biosynthesis; thiamine phosphate from 4-amino-2-methyl-5-diphosphomethylpyrimidine and 4-methyl-5-(2-phosphoethyl)-thiazole: step 1/1.</text>
</comment>
<dbReference type="GO" id="GO:0005737">
    <property type="term" value="C:cytoplasm"/>
    <property type="evidence" value="ECO:0007669"/>
    <property type="project" value="TreeGrafter"/>
</dbReference>
<reference evidence="14" key="1">
    <citation type="submission" date="2016-10" db="EMBL/GenBank/DDBJ databases">
        <authorList>
            <person name="Varghese N."/>
            <person name="Submissions S."/>
        </authorList>
    </citation>
    <scope>NUCLEOTIDE SEQUENCE [LARGE SCALE GENOMIC DNA]</scope>
    <source>
        <strain evidence="14">CGMCC 1.3566</strain>
    </source>
</reference>
<dbReference type="PANTHER" id="PTHR20857:SF15">
    <property type="entry name" value="THIAMINE-PHOSPHATE SYNTHASE"/>
    <property type="match status" value="1"/>
</dbReference>
<organism evidence="13 14">
    <name type="scientific">Salinibacillus kushneri</name>
    <dbReference type="NCBI Taxonomy" id="237682"/>
    <lineage>
        <taxon>Bacteria</taxon>
        <taxon>Bacillati</taxon>
        <taxon>Bacillota</taxon>
        <taxon>Bacilli</taxon>
        <taxon>Bacillales</taxon>
        <taxon>Bacillaceae</taxon>
        <taxon>Salinibacillus</taxon>
    </lineage>
</organism>
<dbReference type="InterPro" id="IPR013785">
    <property type="entry name" value="Aldolase_TIM"/>
</dbReference>
<evidence type="ECO:0000313" key="14">
    <source>
        <dbReference type="Proteomes" id="UP000199095"/>
    </source>
</evidence>
<dbReference type="NCBIfam" id="TIGR00693">
    <property type="entry name" value="thiE"/>
    <property type="match status" value="1"/>
</dbReference>
<dbReference type="UniPathway" id="UPA00060">
    <property type="reaction ID" value="UER00141"/>
</dbReference>
<dbReference type="FunFam" id="3.20.20.70:FF:000096">
    <property type="entry name" value="Thiamine-phosphate synthase"/>
    <property type="match status" value="1"/>
</dbReference>
<keyword evidence="2 9" id="KW-0808">Transferase</keyword>
<keyword evidence="5 9" id="KW-0784">Thiamine biosynthesis</keyword>
<feature type="binding site" evidence="9">
    <location>
        <position position="114"/>
    </location>
    <ligand>
        <name>4-amino-2-methyl-5-(diphosphooxymethyl)pyrimidine</name>
        <dbReference type="ChEBI" id="CHEBI:57841"/>
    </ligand>
</feature>
<accession>A0A1I0JI76</accession>
<keyword evidence="14" id="KW-1185">Reference proteome</keyword>
<dbReference type="AlphaFoldDB" id="A0A1I0JI76"/>
<dbReference type="Gene3D" id="3.20.20.70">
    <property type="entry name" value="Aldolase class I"/>
    <property type="match status" value="1"/>
</dbReference>
<evidence type="ECO:0000256" key="10">
    <source>
        <dbReference type="RuleBase" id="RU003826"/>
    </source>
</evidence>
<evidence type="ECO:0000256" key="3">
    <source>
        <dbReference type="ARBA" id="ARBA00022723"/>
    </source>
</evidence>
<evidence type="ECO:0000256" key="7">
    <source>
        <dbReference type="ARBA" id="ARBA00047851"/>
    </source>
</evidence>
<dbReference type="EMBL" id="FOHJ01000021">
    <property type="protein sequence ID" value="SEU09934.1"/>
    <property type="molecule type" value="Genomic_DNA"/>
</dbReference>
<dbReference type="STRING" id="237682.SAMN05421676_12114"/>
<comment type="catalytic activity">
    <reaction evidence="8 9 10">
        <text>2-[(2R,5Z)-2-carboxy-4-methylthiazol-5(2H)-ylidene]ethyl phosphate + 4-amino-2-methyl-5-(diphosphooxymethyl)pyrimidine + 2 H(+) = thiamine phosphate + CO2 + diphosphate</text>
        <dbReference type="Rhea" id="RHEA:47844"/>
        <dbReference type="ChEBI" id="CHEBI:15378"/>
        <dbReference type="ChEBI" id="CHEBI:16526"/>
        <dbReference type="ChEBI" id="CHEBI:33019"/>
        <dbReference type="ChEBI" id="CHEBI:37575"/>
        <dbReference type="ChEBI" id="CHEBI:57841"/>
        <dbReference type="ChEBI" id="CHEBI:62899"/>
        <dbReference type="EC" id="2.5.1.3"/>
    </reaction>
</comment>
<evidence type="ECO:0000256" key="2">
    <source>
        <dbReference type="ARBA" id="ARBA00022679"/>
    </source>
</evidence>
<comment type="catalytic activity">
    <reaction evidence="6 9 10">
        <text>4-methyl-5-(2-phosphooxyethyl)-thiazole + 4-amino-2-methyl-5-(diphosphooxymethyl)pyrimidine + H(+) = thiamine phosphate + diphosphate</text>
        <dbReference type="Rhea" id="RHEA:22328"/>
        <dbReference type="ChEBI" id="CHEBI:15378"/>
        <dbReference type="ChEBI" id="CHEBI:33019"/>
        <dbReference type="ChEBI" id="CHEBI:37575"/>
        <dbReference type="ChEBI" id="CHEBI:57841"/>
        <dbReference type="ChEBI" id="CHEBI:58296"/>
        <dbReference type="EC" id="2.5.1.3"/>
    </reaction>
</comment>
<feature type="binding site" evidence="9">
    <location>
        <begin position="140"/>
        <end position="142"/>
    </location>
    <ligand>
        <name>2-[(2R,5Z)-2-carboxy-4-methylthiazol-5(2H)-ylidene]ethyl phosphate</name>
        <dbReference type="ChEBI" id="CHEBI:62899"/>
    </ligand>
</feature>
<evidence type="ECO:0000256" key="11">
    <source>
        <dbReference type="RuleBase" id="RU004253"/>
    </source>
</evidence>
<dbReference type="InterPro" id="IPR034291">
    <property type="entry name" value="TMP_synthase"/>
</dbReference>
<evidence type="ECO:0000256" key="5">
    <source>
        <dbReference type="ARBA" id="ARBA00022977"/>
    </source>
</evidence>
<keyword evidence="4 9" id="KW-0460">Magnesium</keyword>
<dbReference type="SUPFAM" id="SSF51391">
    <property type="entry name" value="Thiamin phosphate synthase"/>
    <property type="match status" value="1"/>
</dbReference>
<dbReference type="OrthoDB" id="9812206at2"/>
<sequence length="213" mass="22808">MKQQELEEYLSLYFIMGSVNCSQDPVEVLKQAIDGGITLFQYREKGEGALQGNEKYRLGEKLKKVCLNAGIPFIINDDVNLGIALDADGIHVGQDDEAAHTVQQKMGNKILGVSTHTIAEARKAVFDGADYIGVGPIFPTRSKDDANKVQGIQILQQFREQQITLPMVGIGGITAANAKQVIDAGANGVSVISAIAGADNVKQAALQLKSKVL</sequence>
<evidence type="ECO:0000256" key="1">
    <source>
        <dbReference type="ARBA" id="ARBA00005165"/>
    </source>
</evidence>
<feature type="binding site" evidence="9">
    <location>
        <position position="76"/>
    </location>
    <ligand>
        <name>4-amino-2-methyl-5-(diphosphooxymethyl)pyrimidine</name>
        <dbReference type="ChEBI" id="CHEBI:57841"/>
    </ligand>
</feature>
<dbReference type="InterPro" id="IPR036206">
    <property type="entry name" value="ThiamineP_synth_sf"/>
</dbReference>
<name>A0A1I0JI76_9BACI</name>
<dbReference type="GO" id="GO:0004789">
    <property type="term" value="F:thiamine-phosphate diphosphorylase activity"/>
    <property type="evidence" value="ECO:0007669"/>
    <property type="project" value="UniProtKB-UniRule"/>
</dbReference>
<dbReference type="PANTHER" id="PTHR20857">
    <property type="entry name" value="THIAMINE-PHOSPHATE PYROPHOSPHORYLASE"/>
    <property type="match status" value="1"/>
</dbReference>
<feature type="binding site" evidence="9">
    <location>
        <position position="96"/>
    </location>
    <ligand>
        <name>Mg(2+)</name>
        <dbReference type="ChEBI" id="CHEBI:18420"/>
    </ligand>
</feature>
<dbReference type="EC" id="2.5.1.3" evidence="9"/>
<comment type="cofactor">
    <cofactor evidence="9">
        <name>Mg(2+)</name>
        <dbReference type="ChEBI" id="CHEBI:18420"/>
    </cofactor>
    <text evidence="9">Binds 1 Mg(2+) ion per subunit.</text>
</comment>
<feature type="binding site" evidence="9">
    <location>
        <position position="77"/>
    </location>
    <ligand>
        <name>Mg(2+)</name>
        <dbReference type="ChEBI" id="CHEBI:18420"/>
    </ligand>
</feature>
<evidence type="ECO:0000256" key="4">
    <source>
        <dbReference type="ARBA" id="ARBA00022842"/>
    </source>
</evidence>
<dbReference type="GO" id="GO:0009229">
    <property type="term" value="P:thiamine diphosphate biosynthetic process"/>
    <property type="evidence" value="ECO:0007669"/>
    <property type="project" value="UniProtKB-UniRule"/>
</dbReference>
<dbReference type="GO" id="GO:0000287">
    <property type="term" value="F:magnesium ion binding"/>
    <property type="evidence" value="ECO:0007669"/>
    <property type="project" value="UniProtKB-UniRule"/>
</dbReference>
<comment type="catalytic activity">
    <reaction evidence="7 9 10">
        <text>2-(2-carboxy-4-methylthiazol-5-yl)ethyl phosphate + 4-amino-2-methyl-5-(diphosphooxymethyl)pyrimidine + 2 H(+) = thiamine phosphate + CO2 + diphosphate</text>
        <dbReference type="Rhea" id="RHEA:47848"/>
        <dbReference type="ChEBI" id="CHEBI:15378"/>
        <dbReference type="ChEBI" id="CHEBI:16526"/>
        <dbReference type="ChEBI" id="CHEBI:33019"/>
        <dbReference type="ChEBI" id="CHEBI:37575"/>
        <dbReference type="ChEBI" id="CHEBI:57841"/>
        <dbReference type="ChEBI" id="CHEBI:62890"/>
        <dbReference type="EC" id="2.5.1.3"/>
    </reaction>
</comment>
<evidence type="ECO:0000259" key="12">
    <source>
        <dbReference type="Pfam" id="PF02581"/>
    </source>
</evidence>
<dbReference type="RefSeq" id="WP_093137868.1">
    <property type="nucleotide sequence ID" value="NZ_FOHJ01000021.1"/>
</dbReference>
<evidence type="ECO:0000256" key="6">
    <source>
        <dbReference type="ARBA" id="ARBA00047334"/>
    </source>
</evidence>
<comment type="function">
    <text evidence="9">Condenses 4-methyl-5-(beta-hydroxyethyl)thiazole monophosphate (THZ-P) and 2-methyl-4-amino-5-hydroxymethyl pyrimidine pyrophosphate (HMP-PP) to form thiamine monophosphate (TMP).</text>
</comment>
<feature type="binding site" evidence="9">
    <location>
        <begin position="192"/>
        <end position="193"/>
    </location>
    <ligand>
        <name>2-[(2R,5Z)-2-carboxy-4-methylthiazol-5(2H)-ylidene]ethyl phosphate</name>
        <dbReference type="ChEBI" id="CHEBI:62899"/>
    </ligand>
</feature>
<comment type="similarity">
    <text evidence="9 10">Belongs to the thiamine-phosphate synthase family.</text>
</comment>
<dbReference type="GO" id="GO:0009228">
    <property type="term" value="P:thiamine biosynthetic process"/>
    <property type="evidence" value="ECO:0007669"/>
    <property type="project" value="UniProtKB-KW"/>
</dbReference>
<feature type="binding site" evidence="9">
    <location>
        <position position="143"/>
    </location>
    <ligand>
        <name>4-amino-2-methyl-5-(diphosphooxymethyl)pyrimidine</name>
        <dbReference type="ChEBI" id="CHEBI:57841"/>
    </ligand>
</feature>
<protein>
    <recommendedName>
        <fullName evidence="9">Thiamine-phosphate synthase</fullName>
        <shortName evidence="9">TP synthase</shortName>
        <shortName evidence="9">TPS</shortName>
        <ecNumber evidence="9">2.5.1.3</ecNumber>
    </recommendedName>
    <alternativeName>
        <fullName evidence="9">Thiamine-phosphate pyrophosphorylase</fullName>
        <shortName evidence="9">TMP pyrophosphorylase</shortName>
        <shortName evidence="9">TMP-PPase</shortName>
    </alternativeName>
</protein>
<evidence type="ECO:0000313" key="13">
    <source>
        <dbReference type="EMBL" id="SEU09934.1"/>
    </source>
</evidence>
<dbReference type="InterPro" id="IPR022998">
    <property type="entry name" value="ThiamineP_synth_TenI"/>
</dbReference>
<dbReference type="HAMAP" id="MF_00097">
    <property type="entry name" value="TMP_synthase"/>
    <property type="match status" value="1"/>
</dbReference>
<feature type="domain" description="Thiamine phosphate synthase/TenI" evidence="12">
    <location>
        <begin position="12"/>
        <end position="195"/>
    </location>
</feature>
<proteinExistence type="inferred from homology"/>
<dbReference type="CDD" id="cd00564">
    <property type="entry name" value="TMP_TenI"/>
    <property type="match status" value="1"/>
</dbReference>
<evidence type="ECO:0000256" key="9">
    <source>
        <dbReference type="HAMAP-Rule" id="MF_00097"/>
    </source>
</evidence>
<evidence type="ECO:0000256" key="8">
    <source>
        <dbReference type="ARBA" id="ARBA00047883"/>
    </source>
</evidence>
<dbReference type="Pfam" id="PF02581">
    <property type="entry name" value="TMP-TENI"/>
    <property type="match status" value="1"/>
</dbReference>